<dbReference type="InterPro" id="IPR002104">
    <property type="entry name" value="Integrase_catalytic"/>
</dbReference>
<evidence type="ECO:0000256" key="3">
    <source>
        <dbReference type="ARBA" id="ARBA00023172"/>
    </source>
</evidence>
<dbReference type="OrthoDB" id="9801717at2"/>
<feature type="domain" description="Tyr recombinase" evidence="5">
    <location>
        <begin position="121"/>
        <end position="305"/>
    </location>
</feature>
<dbReference type="GO" id="GO:0006310">
    <property type="term" value="P:DNA recombination"/>
    <property type="evidence" value="ECO:0007669"/>
    <property type="project" value="UniProtKB-KW"/>
</dbReference>
<proteinExistence type="predicted"/>
<protein>
    <submittedName>
        <fullName evidence="7">Integrase</fullName>
    </submittedName>
</protein>
<dbReference type="EMBL" id="SRPG01000380">
    <property type="protein sequence ID" value="TGN42585.1"/>
    <property type="molecule type" value="Genomic_DNA"/>
</dbReference>
<dbReference type="PROSITE" id="PS51898">
    <property type="entry name" value="TYR_RECOMBINASE"/>
    <property type="match status" value="1"/>
</dbReference>
<evidence type="ECO:0000259" key="5">
    <source>
        <dbReference type="PROSITE" id="PS51898"/>
    </source>
</evidence>
<dbReference type="InterPro" id="IPR004107">
    <property type="entry name" value="Integrase_SAM-like_N"/>
</dbReference>
<dbReference type="RefSeq" id="WP_135819208.1">
    <property type="nucleotide sequence ID" value="NZ_SRPG01000380.1"/>
</dbReference>
<dbReference type="PROSITE" id="PS51900">
    <property type="entry name" value="CB"/>
    <property type="match status" value="1"/>
</dbReference>
<organism evidence="7 8">
    <name type="scientific">Paracoccus liaowanqingii</name>
    <dbReference type="NCBI Taxonomy" id="2560053"/>
    <lineage>
        <taxon>Bacteria</taxon>
        <taxon>Pseudomonadati</taxon>
        <taxon>Pseudomonadota</taxon>
        <taxon>Alphaproteobacteria</taxon>
        <taxon>Rhodobacterales</taxon>
        <taxon>Paracoccaceae</taxon>
        <taxon>Paracoccus</taxon>
    </lineage>
</organism>
<reference evidence="7 8" key="1">
    <citation type="submission" date="2019-03" db="EMBL/GenBank/DDBJ databases">
        <authorList>
            <person name="Li J."/>
        </authorList>
    </citation>
    <scope>NUCLEOTIDE SEQUENCE [LARGE SCALE GENOMIC DNA]</scope>
    <source>
        <strain evidence="7 8">3058</strain>
    </source>
</reference>
<keyword evidence="1" id="KW-0229">DNA integration</keyword>
<evidence type="ECO:0000259" key="6">
    <source>
        <dbReference type="PROSITE" id="PS51900"/>
    </source>
</evidence>
<dbReference type="Gene3D" id="1.10.443.10">
    <property type="entry name" value="Intergrase catalytic core"/>
    <property type="match status" value="1"/>
</dbReference>
<dbReference type="InterPro" id="IPR044068">
    <property type="entry name" value="CB"/>
</dbReference>
<feature type="domain" description="Core-binding (CB)" evidence="6">
    <location>
        <begin position="4"/>
        <end position="97"/>
    </location>
</feature>
<dbReference type="InterPro" id="IPR050090">
    <property type="entry name" value="Tyrosine_recombinase_XerCD"/>
</dbReference>
<keyword evidence="2 4" id="KW-0238">DNA-binding</keyword>
<dbReference type="PANTHER" id="PTHR30349:SF90">
    <property type="entry name" value="TYROSINE RECOMBINASE XERD"/>
    <property type="match status" value="1"/>
</dbReference>
<keyword evidence="3" id="KW-0233">DNA recombination</keyword>
<dbReference type="PANTHER" id="PTHR30349">
    <property type="entry name" value="PHAGE INTEGRASE-RELATED"/>
    <property type="match status" value="1"/>
</dbReference>
<dbReference type="AlphaFoldDB" id="A0A4Z1BQ34"/>
<accession>A0A4Z1BQ34</accession>
<dbReference type="InterPro" id="IPR010998">
    <property type="entry name" value="Integrase_recombinase_N"/>
</dbReference>
<dbReference type="Pfam" id="PF00589">
    <property type="entry name" value="Phage_integrase"/>
    <property type="match status" value="1"/>
</dbReference>
<sequence length="330" mass="37007">MSPATLPALIQRFFTDRLCVQMEASPHTVAGYRDTFRLLLRYAGARYGKPPVKLTIADIDADLVADFLVHTETARGNSTRSRNTRLAAIRSFYRYVAMVDPTWLLHCQRILAMPNKRYVKRTVTFLDADEMTALLAAPNRSTWTGRRDHALLLLAIQTGLRASELVGLRCCDVVLGTGAHIRCMGKGRKERATPLRRETARLLNGWIDEHGNTDRPLFPSTQGGHLSRDALEHLVRKHCLTASRACSSIGTKRITPHTLRHSTAMDLLHHGVDPAVIALWLGHERVETTQIYIHADMRLKEKALARVTAPSTPLGRFRPDDQLLAFLEGL</sequence>
<dbReference type="Proteomes" id="UP000297972">
    <property type="component" value="Unassembled WGS sequence"/>
</dbReference>
<comment type="caution">
    <text evidence="7">The sequence shown here is derived from an EMBL/GenBank/DDBJ whole genome shotgun (WGS) entry which is preliminary data.</text>
</comment>
<evidence type="ECO:0000313" key="8">
    <source>
        <dbReference type="Proteomes" id="UP000297972"/>
    </source>
</evidence>
<dbReference type="GO" id="GO:0015074">
    <property type="term" value="P:DNA integration"/>
    <property type="evidence" value="ECO:0007669"/>
    <property type="project" value="UniProtKB-KW"/>
</dbReference>
<dbReference type="InterPro" id="IPR013762">
    <property type="entry name" value="Integrase-like_cat_sf"/>
</dbReference>
<dbReference type="InterPro" id="IPR011010">
    <property type="entry name" value="DNA_brk_join_enz"/>
</dbReference>
<dbReference type="Pfam" id="PF02899">
    <property type="entry name" value="Phage_int_SAM_1"/>
    <property type="match status" value="1"/>
</dbReference>
<dbReference type="GO" id="GO:0003677">
    <property type="term" value="F:DNA binding"/>
    <property type="evidence" value="ECO:0007669"/>
    <property type="project" value="UniProtKB-UniRule"/>
</dbReference>
<evidence type="ECO:0000313" key="7">
    <source>
        <dbReference type="EMBL" id="TGN42585.1"/>
    </source>
</evidence>
<dbReference type="Gene3D" id="1.10.150.130">
    <property type="match status" value="1"/>
</dbReference>
<evidence type="ECO:0000256" key="1">
    <source>
        <dbReference type="ARBA" id="ARBA00022908"/>
    </source>
</evidence>
<keyword evidence="8" id="KW-1185">Reference proteome</keyword>
<evidence type="ECO:0000256" key="4">
    <source>
        <dbReference type="PROSITE-ProRule" id="PRU01248"/>
    </source>
</evidence>
<name>A0A4Z1BQ34_9RHOB</name>
<gene>
    <name evidence="7" type="ORF">E4L95_21110</name>
</gene>
<evidence type="ECO:0000256" key="2">
    <source>
        <dbReference type="ARBA" id="ARBA00023125"/>
    </source>
</evidence>
<dbReference type="SUPFAM" id="SSF56349">
    <property type="entry name" value="DNA breaking-rejoining enzymes"/>
    <property type="match status" value="1"/>
</dbReference>